<evidence type="ECO:0000256" key="1">
    <source>
        <dbReference type="SAM" id="MobiDB-lite"/>
    </source>
</evidence>
<reference evidence="4" key="1">
    <citation type="submission" date="2017-02" db="UniProtKB">
        <authorList>
            <consortium name="WormBaseParasite"/>
        </authorList>
    </citation>
    <scope>IDENTIFICATION</scope>
</reference>
<protein>
    <submittedName>
        <fullName evidence="4">BESS domain-containing protein</fullName>
    </submittedName>
</protein>
<keyword evidence="3" id="KW-1185">Reference proteome</keyword>
<organism evidence="4">
    <name type="scientific">Haemonchus placei</name>
    <name type="common">Barber's pole worm</name>
    <dbReference type="NCBI Taxonomy" id="6290"/>
    <lineage>
        <taxon>Eukaryota</taxon>
        <taxon>Metazoa</taxon>
        <taxon>Ecdysozoa</taxon>
        <taxon>Nematoda</taxon>
        <taxon>Chromadorea</taxon>
        <taxon>Rhabditida</taxon>
        <taxon>Rhabditina</taxon>
        <taxon>Rhabditomorpha</taxon>
        <taxon>Strongyloidea</taxon>
        <taxon>Trichostrongylidae</taxon>
        <taxon>Haemonchus</taxon>
    </lineage>
</organism>
<name>A0A0N4W6C6_HAEPC</name>
<evidence type="ECO:0000313" key="3">
    <source>
        <dbReference type="Proteomes" id="UP000268014"/>
    </source>
</evidence>
<dbReference type="EMBL" id="UZAF01016361">
    <property type="protein sequence ID" value="VDO26464.1"/>
    <property type="molecule type" value="Genomic_DNA"/>
</dbReference>
<reference evidence="2 3" key="2">
    <citation type="submission" date="2018-11" db="EMBL/GenBank/DDBJ databases">
        <authorList>
            <consortium name="Pathogen Informatics"/>
        </authorList>
    </citation>
    <scope>NUCLEOTIDE SEQUENCE [LARGE SCALE GENOMIC DNA]</scope>
    <source>
        <strain evidence="2 3">MHpl1</strain>
    </source>
</reference>
<evidence type="ECO:0000313" key="2">
    <source>
        <dbReference type="EMBL" id="VDO26464.1"/>
    </source>
</evidence>
<evidence type="ECO:0000313" key="4">
    <source>
        <dbReference type="WBParaSite" id="HPLM_0000559201-mRNA-1"/>
    </source>
</evidence>
<accession>A0A0N4W6C6</accession>
<dbReference type="AlphaFoldDB" id="A0A0N4W6C6"/>
<sequence length="200" mass="22415">MPRDKPSSRRFSVTATSLDAFVSQLCVLRRFRGKMIRSPSCVKSNDEDNSSLSYDSPISYFTRDNYDHETSTPSSNRHRQALHLDLSPILESDSSMSEPSSKPIEGIPPSPRGSKTPRSSERSRVTLPAISLKSESEFSPSSLCIPGRDGDGSYLQKLEMAERFDNKCASVLDDLRASMPLVENPDYAQLITFRRMINIF</sequence>
<proteinExistence type="predicted"/>
<feature type="compositionally biased region" description="Low complexity" evidence="1">
    <location>
        <begin position="92"/>
        <end position="101"/>
    </location>
</feature>
<dbReference type="Proteomes" id="UP000268014">
    <property type="component" value="Unassembled WGS sequence"/>
</dbReference>
<dbReference type="WBParaSite" id="HPLM_0000559201-mRNA-1">
    <property type="protein sequence ID" value="HPLM_0000559201-mRNA-1"/>
    <property type="gene ID" value="HPLM_0000559201"/>
</dbReference>
<gene>
    <name evidence="2" type="ORF">HPLM_LOCUS5584</name>
</gene>
<feature type="region of interest" description="Disordered" evidence="1">
    <location>
        <begin position="91"/>
        <end position="125"/>
    </location>
</feature>